<evidence type="ECO:0000256" key="1">
    <source>
        <dbReference type="ARBA" id="ARBA00022512"/>
    </source>
</evidence>
<comment type="caution">
    <text evidence="9">The sequence shown here is derived from an EMBL/GenBank/DDBJ whole genome shotgun (WGS) entry which is preliminary data.</text>
</comment>
<dbReference type="Pfam" id="PF00746">
    <property type="entry name" value="Gram_pos_anchor"/>
    <property type="match status" value="1"/>
</dbReference>
<dbReference type="InterPro" id="IPR014718">
    <property type="entry name" value="GH-type_carb-bd"/>
</dbReference>
<dbReference type="GO" id="GO:0005829">
    <property type="term" value="C:cytosol"/>
    <property type="evidence" value="ECO:0007669"/>
    <property type="project" value="TreeGrafter"/>
</dbReference>
<feature type="region of interest" description="Disordered" evidence="5">
    <location>
        <begin position="2101"/>
        <end position="2136"/>
    </location>
</feature>
<keyword evidence="10" id="KW-1185">Reference proteome</keyword>
<keyword evidence="4" id="KW-0572">Peptidoglycan-anchor</keyword>
<evidence type="ECO:0000313" key="9">
    <source>
        <dbReference type="EMBL" id="PWF26575.1"/>
    </source>
</evidence>
<feature type="signal peptide" evidence="7">
    <location>
        <begin position="1"/>
        <end position="33"/>
    </location>
</feature>
<dbReference type="PANTHER" id="PTHR12143:SF39">
    <property type="entry name" value="SECRETED PROTEIN"/>
    <property type="match status" value="1"/>
</dbReference>
<dbReference type="GO" id="GO:0000224">
    <property type="term" value="F:peptide-N4-(N-acetyl-beta-glucosaminyl)asparagine amidase activity"/>
    <property type="evidence" value="ECO:0007669"/>
    <property type="project" value="TreeGrafter"/>
</dbReference>
<dbReference type="GO" id="GO:0030288">
    <property type="term" value="C:outer membrane-bounded periplasmic space"/>
    <property type="evidence" value="ECO:0007669"/>
    <property type="project" value="InterPro"/>
</dbReference>
<dbReference type="GO" id="GO:0005975">
    <property type="term" value="P:carbohydrate metabolic process"/>
    <property type="evidence" value="ECO:0007669"/>
    <property type="project" value="InterPro"/>
</dbReference>
<dbReference type="Pfam" id="PF01569">
    <property type="entry name" value="PAP2"/>
    <property type="match status" value="1"/>
</dbReference>
<dbReference type="Gene3D" id="2.70.98.10">
    <property type="match status" value="1"/>
</dbReference>
<sequence>MYHQWISRRPSAGLMAAAVVCAGLVVPISPATAAQVDALDAVDPFIGTEETVSINEGNARGNAAYGNTMPGATVPFGMIQFSPKTYATEQVNSDIKHTRGGYEYNADTITGFGLTRLSGTGCSGRFGGNDFPLTPYTGALEDGSLPVSPREEIESFYLPFEHANEDAEPGYYTVTTDDGVQSELTSTTRTAVGRFTFPEGDDGSNTLILDAGGSNNDLSGSEIAIDPDTQTVTGSVTAKIVCASGPSYTAHMTATFDQPFDAYGTWDGNGLDPEGTSASATTTKHGSGAWLAFSGDGPVTARIGLSYVSVDGAAGNLAAESSDLSFDQVREQASGAWGEALGTVDARGASAEQNTKFYTALYHAFGHPNVFEDADGRYMGYDDQIHSVESGRHFYVNFSGWDTYRSQAQLVALTHPDVASDINQSIIDMVDQSGAWSSWPSYNRIQTKMSGDSLQVIVAQTDAMGATNYDRHHALESMVESQSVPNAATQSNRSDAFLYTTLGWVDGDKKGAATSRTLEYVTDDFAIAQLAERLGDTESYELYSQRSQNWKSIFNFQNGHVDARNRNGFMDTALNTQGDQFEQSTGKQYSFNVPFNMEGLIEARGGVDEATADLDKMLEQLDAGAFSEYTYMTNQPSFGLPWVYNWLQDPTKATDTLDRVVDELYGTGPDGLLGNDDLGSLSAWYVWASLGLYPGIYGTGEFLVSSPMFEDVTISAIGSDRVISISAPGATSGARYISELSVDGDASTSSWLEESFARNGGSLAFTMTADASATTWGTAREDAPPSYTQGVDDLNGRGITHDGAKNAGTLDVNGATLSYEKLEEQGVVPGGEVPFEDGGVTFSWPKSADGGHPDHYIPHGQYVKAEEGLSSTGISFLGLATNGPSSGTATVVYTDGTEQDVPVSFSDWTTDSPTQGDTALLTLNGRNTKDGGSDTAKPNLYATEVVGLDESKTVEGVILPTDVDKGIMHLFSVGFQDPAAGAAIATNTSLSLGSSTIDEGATVTADVTVRPADAQGTVTVLDGSSAELAEAELGSDGTAQIELPNSLEPGKHTLTATFAPEDETAFRSSISSAVTLTVLPSDTPREGTALWTRSYEQGTPAPAGFPQSGEATGIRGESAVQPNDVAQVVSNGPNLGNIKEYVSRLADGNPSTKWYAAGSGAPTEAEPLSAVYELTEPRTVTGYSLTAAGDSAKFPNRDPKSWQILGSNAEDPDLSGGSWEVISTETNQTFASDGLTRFYQIEDPGKYSHYQLRITGNAGGEAKNENTQLADWTLSSDAGSKTKSLGISVHQNGTAPDGDGSQALRYSGRVLDDGPASSTTVIQMDMDVPISDGTSLSYLVRPDTDAAAVAVDVVYSGSEKASEASVLEGDPSSAVAGAWTPVTVDLSSLAGATVKELRLRYEDPAAKAGQISGWVDSLTIGTPVIDSDNAWTYLEEPDVDPAQGHDDRTVWTTTDFELSDQWDRAFGPFGAKGTGTDLGSDFPVSTQLGLYKDGKSAPVTEAYFFRSSFSLSEEVLSTGAPLTGTVVFDDTATVYVNGQRVAGWNDKDINENIQYQTPSGTSGIVDPQQRTFTVPADALVAGVNTIAVEIHQCNSTSSDVYFAMPDLHVDASGTPIPFRDGQLNATYDSDEVEAPDGSDYYTWLLTPFNDAQTEADIMGPNEVYPSGTSLEDLIGINDLTVVNTNNGPERFTDRFDPAVEEALTDGAGKPYVTMSDGLGDTIGPLYTQALANNELPKTEALLKYRIEKPTESSRDAHQNAKDAYQYKRPFVRMGFTEDDGLIQKWDTDGGYNGLAGDGSFPSGHTTHSYAQGITMATLLPELSPQILARTSEYGNNRIILSFHYPTDIMGGRIVGEDMTARRWADPEYQELLFEAQDELTAVLAQKCRETKSGDTFQECVVNQEEGLSDDEALEIYHDRLTYGFLQVTDTELAPSVPKDAGNLLLTTFPDLTDTQRTTVLAATSLPSGYVLDQPGDFGSYQRLDLAAAMAATVEVGPDGELIVNGVPVGEDGLPIDDGEGPTDPTDPDDPVTVTPDAVTFDDRAGTNEDTFTIPSAKGVDYLVGSNVLPTGTYPGSGTVTVTAEAQEGYILDTDAASEWTHTFSTDGDSIPAPETPSESASPGNPSESPQDGNLPVTGAQVAGIAALALLLLAGGTALVVRRRRGSADVDGSEG</sequence>
<feature type="transmembrane region" description="Helical" evidence="6">
    <location>
        <begin position="2141"/>
        <end position="2160"/>
    </location>
</feature>
<dbReference type="Pfam" id="PF07971">
    <property type="entry name" value="Glyco_hydro_92"/>
    <property type="match status" value="1"/>
</dbReference>
<dbReference type="Gene3D" id="1.20.144.10">
    <property type="entry name" value="Phosphatidic acid phosphatase type 2/haloperoxidase"/>
    <property type="match status" value="1"/>
</dbReference>
<dbReference type="GO" id="GO:0006516">
    <property type="term" value="P:glycoprotein catabolic process"/>
    <property type="evidence" value="ECO:0007669"/>
    <property type="project" value="TreeGrafter"/>
</dbReference>
<dbReference type="Gene3D" id="1.20.1050.60">
    <property type="entry name" value="alpha-1,2-mannosidase"/>
    <property type="match status" value="1"/>
</dbReference>
<organism evidence="9 10">
    <name type="scientific">Ancrocorticia populi</name>
    <dbReference type="NCBI Taxonomy" id="2175228"/>
    <lineage>
        <taxon>Bacteria</taxon>
        <taxon>Bacillati</taxon>
        <taxon>Actinomycetota</taxon>
        <taxon>Actinomycetes</taxon>
        <taxon>Actinomycetales</taxon>
        <taxon>Actinomycetaceae</taxon>
        <taxon>Ancrocorticia</taxon>
    </lineage>
</organism>
<feature type="compositionally biased region" description="Acidic residues" evidence="5">
    <location>
        <begin position="2013"/>
        <end position="2029"/>
    </location>
</feature>
<evidence type="ECO:0000313" key="10">
    <source>
        <dbReference type="Proteomes" id="UP000245283"/>
    </source>
</evidence>
<dbReference type="EMBL" id="QETB01000003">
    <property type="protein sequence ID" value="PWF26575.1"/>
    <property type="molecule type" value="Genomic_DNA"/>
</dbReference>
<dbReference type="Gene3D" id="1.20.1610.10">
    <property type="entry name" value="alpha-1,2-mannosidases domains"/>
    <property type="match status" value="1"/>
</dbReference>
<dbReference type="Pfam" id="PF17678">
    <property type="entry name" value="Glyco_hydro_92N"/>
    <property type="match status" value="1"/>
</dbReference>
<dbReference type="OrthoDB" id="9804511at2"/>
<dbReference type="InterPro" id="IPR036938">
    <property type="entry name" value="PAP2/HPO_sf"/>
</dbReference>
<dbReference type="SUPFAM" id="SSF48208">
    <property type="entry name" value="Six-hairpin glycosidases"/>
    <property type="match status" value="1"/>
</dbReference>
<dbReference type="InterPro" id="IPR012939">
    <property type="entry name" value="Glyco_hydro_92"/>
</dbReference>
<evidence type="ECO:0000256" key="4">
    <source>
        <dbReference type="ARBA" id="ARBA00023088"/>
    </source>
</evidence>
<feature type="region of interest" description="Disordered" evidence="5">
    <location>
        <begin position="2010"/>
        <end position="2033"/>
    </location>
</feature>
<gene>
    <name evidence="9" type="ORF">DD236_06925</name>
</gene>
<evidence type="ECO:0000256" key="7">
    <source>
        <dbReference type="SAM" id="SignalP"/>
    </source>
</evidence>
<evidence type="ECO:0000259" key="8">
    <source>
        <dbReference type="SMART" id="SM00014"/>
    </source>
</evidence>
<dbReference type="InterPro" id="IPR019931">
    <property type="entry name" value="LPXTG_anchor"/>
</dbReference>
<protein>
    <recommendedName>
        <fullName evidence="8">Phosphatidic acid phosphatase type 2/haloperoxidase domain-containing protein</fullName>
    </recommendedName>
</protein>
<dbReference type="InterPro" id="IPR032109">
    <property type="entry name" value="Big_3_5"/>
</dbReference>
<dbReference type="Proteomes" id="UP000245283">
    <property type="component" value="Unassembled WGS sequence"/>
</dbReference>
<keyword evidence="6" id="KW-1133">Transmembrane helix</keyword>
<keyword evidence="6" id="KW-0812">Transmembrane</keyword>
<evidence type="ECO:0000256" key="2">
    <source>
        <dbReference type="ARBA" id="ARBA00022525"/>
    </source>
</evidence>
<dbReference type="InterPro" id="IPR013783">
    <property type="entry name" value="Ig-like_fold"/>
</dbReference>
<dbReference type="InterPro" id="IPR001011">
    <property type="entry name" value="Acid_Pase_classA_bac"/>
</dbReference>
<dbReference type="InterPro" id="IPR000326">
    <property type="entry name" value="PAP2/HPO"/>
</dbReference>
<dbReference type="CDD" id="cd03397">
    <property type="entry name" value="PAP2_acid_phosphatase"/>
    <property type="match status" value="1"/>
</dbReference>
<keyword evidence="1" id="KW-0134">Cell wall</keyword>
<dbReference type="InterPro" id="IPR005887">
    <property type="entry name" value="GH92_a_mannosidase_put"/>
</dbReference>
<name>A0A2V1KB48_9ACTO</name>
<dbReference type="InterPro" id="IPR041371">
    <property type="entry name" value="GH92_N"/>
</dbReference>
<dbReference type="Gene3D" id="3.30.2080.10">
    <property type="entry name" value="GH92 mannosidase domain"/>
    <property type="match status" value="1"/>
</dbReference>
<dbReference type="SUPFAM" id="SSF48317">
    <property type="entry name" value="Acid phosphatase/Vanadium-dependent haloperoxidase"/>
    <property type="match status" value="1"/>
</dbReference>
<dbReference type="Gene3D" id="2.60.40.10">
    <property type="entry name" value="Immunoglobulins"/>
    <property type="match status" value="1"/>
</dbReference>
<keyword evidence="3 7" id="KW-0732">Signal</keyword>
<dbReference type="Gene3D" id="2.60.120.260">
    <property type="entry name" value="Galactose-binding domain-like"/>
    <property type="match status" value="3"/>
</dbReference>
<dbReference type="RefSeq" id="WP_109093648.1">
    <property type="nucleotide sequence ID" value="NZ_QETB01000003.1"/>
</dbReference>
<feature type="compositionally biased region" description="Low complexity" evidence="5">
    <location>
        <begin position="2109"/>
        <end position="2122"/>
    </location>
</feature>
<accession>A0A2V1KB48</accession>
<proteinExistence type="predicted"/>
<feature type="domain" description="Phosphatidic acid phosphatase type 2/haloperoxidase" evidence="8">
    <location>
        <begin position="1740"/>
        <end position="1863"/>
    </location>
</feature>
<dbReference type="InterPro" id="IPR008928">
    <property type="entry name" value="6-hairpin_glycosidase_sf"/>
</dbReference>
<evidence type="ECO:0000256" key="5">
    <source>
        <dbReference type="SAM" id="MobiDB-lite"/>
    </source>
</evidence>
<keyword evidence="2" id="KW-0964">Secreted</keyword>
<dbReference type="GO" id="GO:0003993">
    <property type="term" value="F:acid phosphatase activity"/>
    <property type="evidence" value="ECO:0007669"/>
    <property type="project" value="InterPro"/>
</dbReference>
<dbReference type="InterPro" id="IPR050883">
    <property type="entry name" value="PNGase"/>
</dbReference>
<evidence type="ECO:0000256" key="3">
    <source>
        <dbReference type="ARBA" id="ARBA00022729"/>
    </source>
</evidence>
<dbReference type="InterPro" id="IPR008979">
    <property type="entry name" value="Galactose-bd-like_sf"/>
</dbReference>
<dbReference type="PANTHER" id="PTHR12143">
    <property type="entry name" value="PEPTIDE N-GLYCANASE PNGASE -RELATED"/>
    <property type="match status" value="1"/>
</dbReference>
<dbReference type="SMART" id="SM00014">
    <property type="entry name" value="acidPPc"/>
    <property type="match status" value="1"/>
</dbReference>
<dbReference type="GO" id="GO:0030246">
    <property type="term" value="F:carbohydrate binding"/>
    <property type="evidence" value="ECO:0007669"/>
    <property type="project" value="InterPro"/>
</dbReference>
<evidence type="ECO:0000256" key="6">
    <source>
        <dbReference type="SAM" id="Phobius"/>
    </source>
</evidence>
<dbReference type="SUPFAM" id="SSF49785">
    <property type="entry name" value="Galactose-binding domain-like"/>
    <property type="match status" value="1"/>
</dbReference>
<dbReference type="NCBIfam" id="TIGR01180">
    <property type="entry name" value="aman2_put"/>
    <property type="match status" value="1"/>
</dbReference>
<keyword evidence="6" id="KW-0472">Membrane</keyword>
<feature type="chain" id="PRO_5016009198" description="Phosphatidic acid phosphatase type 2/haloperoxidase domain-containing protein" evidence="7">
    <location>
        <begin position="34"/>
        <end position="2174"/>
    </location>
</feature>
<dbReference type="Pfam" id="PF16640">
    <property type="entry name" value="Big_3_5"/>
    <property type="match status" value="1"/>
</dbReference>
<reference evidence="10" key="1">
    <citation type="submission" date="2018-05" db="EMBL/GenBank/DDBJ databases">
        <authorList>
            <person name="Li Y."/>
        </authorList>
    </citation>
    <scope>NUCLEOTIDE SEQUENCE [LARGE SCALE GENOMIC DNA]</scope>
    <source>
        <strain evidence="10">sk1b4</strain>
    </source>
</reference>